<sequence length="70" mass="6855">MHGSVASYVHAGGAAHAFVAASLSAFAPPALGSYSAAHEDAQRAAEGVGTFPALPAGDPVDLSVTAFSSR</sequence>
<dbReference type="EMBL" id="JAVREY010000003">
    <property type="protein sequence ID" value="MDT0462228.1"/>
    <property type="molecule type" value="Genomic_DNA"/>
</dbReference>
<proteinExistence type="predicted"/>
<organism evidence="1 2">
    <name type="scientific">Streptomyces gibsoniae</name>
    <dbReference type="NCBI Taxonomy" id="3075529"/>
    <lineage>
        <taxon>Bacteria</taxon>
        <taxon>Bacillati</taxon>
        <taxon>Actinomycetota</taxon>
        <taxon>Actinomycetes</taxon>
        <taxon>Kitasatosporales</taxon>
        <taxon>Streptomycetaceae</taxon>
        <taxon>Streptomyces</taxon>
    </lineage>
</organism>
<accession>A0ABU2TMR4</accession>
<name>A0ABU2TMR4_9ACTN</name>
<keyword evidence="2" id="KW-1185">Reference proteome</keyword>
<evidence type="ECO:0000313" key="1">
    <source>
        <dbReference type="EMBL" id="MDT0462228.1"/>
    </source>
</evidence>
<dbReference type="Proteomes" id="UP001183809">
    <property type="component" value="Unassembled WGS sequence"/>
</dbReference>
<evidence type="ECO:0000313" key="2">
    <source>
        <dbReference type="Proteomes" id="UP001183809"/>
    </source>
</evidence>
<reference evidence="2" key="1">
    <citation type="submission" date="2023-07" db="EMBL/GenBank/DDBJ databases">
        <title>30 novel species of actinomycetes from the DSMZ collection.</title>
        <authorList>
            <person name="Nouioui I."/>
        </authorList>
    </citation>
    <scope>NUCLEOTIDE SEQUENCE [LARGE SCALE GENOMIC DNA]</scope>
    <source>
        <strain evidence="2">DSM 41699</strain>
    </source>
</reference>
<gene>
    <name evidence="1" type="ORF">RM764_04260</name>
</gene>
<protein>
    <submittedName>
        <fullName evidence="1">Uncharacterized protein</fullName>
    </submittedName>
</protein>
<comment type="caution">
    <text evidence="1">The sequence shown here is derived from an EMBL/GenBank/DDBJ whole genome shotgun (WGS) entry which is preliminary data.</text>
</comment>
<dbReference type="RefSeq" id="WP_311691987.1">
    <property type="nucleotide sequence ID" value="NZ_JAVREY010000003.1"/>
</dbReference>